<evidence type="ECO:0000313" key="3">
    <source>
        <dbReference type="Proteomes" id="UP000598350"/>
    </source>
</evidence>
<evidence type="ECO:0000256" key="1">
    <source>
        <dbReference type="SAM" id="SignalP"/>
    </source>
</evidence>
<feature type="signal peptide" evidence="1">
    <location>
        <begin position="1"/>
        <end position="19"/>
    </location>
</feature>
<dbReference type="EMBL" id="JABTCG010000005">
    <property type="protein sequence ID" value="MBD0852029.1"/>
    <property type="molecule type" value="Genomic_DNA"/>
</dbReference>
<sequence>MKKIVFAISLLFLGMGVHAQEGFKIGFHGGLPIDDFNDAVSLSLALDTGYMFALGEVVDLGVSAGFIHGFAETFDSQLLVEGLPDMQFVPLAASVRIWPSNSLSIGIDAGQAVGINEDNEGGLYYRPILGYLMGAFTEVNISYTTIKMDNELSWNSVNFGLLFTIPNKKRL</sequence>
<evidence type="ECO:0008006" key="4">
    <source>
        <dbReference type="Google" id="ProtNLM"/>
    </source>
</evidence>
<organism evidence="2 3">
    <name type="scientific">Maribacter arenosus</name>
    <dbReference type="NCBI Taxonomy" id="1854708"/>
    <lineage>
        <taxon>Bacteria</taxon>
        <taxon>Pseudomonadati</taxon>
        <taxon>Bacteroidota</taxon>
        <taxon>Flavobacteriia</taxon>
        <taxon>Flavobacteriales</taxon>
        <taxon>Flavobacteriaceae</taxon>
        <taxon>Maribacter</taxon>
    </lineage>
</organism>
<dbReference type="Proteomes" id="UP000598350">
    <property type="component" value="Unassembled WGS sequence"/>
</dbReference>
<reference evidence="2 3" key="1">
    <citation type="submission" date="2020-05" db="EMBL/GenBank/DDBJ databases">
        <title>The draft genome sequence of Maribacter arenosus CAU 1321.</title>
        <authorList>
            <person name="Mu L."/>
        </authorList>
    </citation>
    <scope>NUCLEOTIDE SEQUENCE [LARGE SCALE GENOMIC DNA]</scope>
    <source>
        <strain evidence="2 3">CAU 1321</strain>
    </source>
</reference>
<keyword evidence="3" id="KW-1185">Reference proteome</keyword>
<proteinExistence type="predicted"/>
<comment type="caution">
    <text evidence="2">The sequence shown here is derived from an EMBL/GenBank/DDBJ whole genome shotgun (WGS) entry which is preliminary data.</text>
</comment>
<evidence type="ECO:0000313" key="2">
    <source>
        <dbReference type="EMBL" id="MBD0852029.1"/>
    </source>
</evidence>
<keyword evidence="1" id="KW-0732">Signal</keyword>
<protein>
    <recommendedName>
        <fullName evidence="4">Outer membrane protein beta-barrel domain-containing protein</fullName>
    </recommendedName>
</protein>
<feature type="chain" id="PRO_5045558802" description="Outer membrane protein beta-barrel domain-containing protein" evidence="1">
    <location>
        <begin position="20"/>
        <end position="171"/>
    </location>
</feature>
<accession>A0ABR7VJ00</accession>
<dbReference type="RefSeq" id="WP_188315138.1">
    <property type="nucleotide sequence ID" value="NZ_JABTCG010000005.1"/>
</dbReference>
<name>A0ABR7VJ00_9FLAO</name>
<gene>
    <name evidence="2" type="ORF">HPE63_15210</name>
</gene>